<sequence>MSVAVMTHPQARLTFVLMAQKDTTPNVMIIGKTECYPSSG</sequence>
<gene>
    <name evidence="1" type="ORF">BN4615_P10601</name>
</gene>
<dbReference type="AlphaFoldDB" id="A0A1M4EQJ7"/>
<evidence type="ECO:0000313" key="1">
    <source>
        <dbReference type="EMBL" id="SBP01085.1"/>
    </source>
</evidence>
<dbReference type="EMBL" id="LT559118">
    <property type="protein sequence ID" value="SBP01085.1"/>
    <property type="molecule type" value="Genomic_DNA"/>
</dbReference>
<accession>A0A1M4EQJ7</accession>
<reference evidence="1" key="1">
    <citation type="submission" date="2016-04" db="EMBL/GenBank/DDBJ databases">
        <authorList>
            <person name="Evans L.H."/>
            <person name="Alamgir A."/>
            <person name="Owens N."/>
            <person name="Weber N.D."/>
            <person name="Virtaneva K."/>
            <person name="Barbian K."/>
            <person name="Babar A."/>
            <person name="Rosenke K."/>
        </authorList>
    </citation>
    <scope>NUCLEOTIDE SEQUENCE</scope>
    <source>
        <strain evidence="1">Nono1</strain>
    </source>
</reference>
<name>A0A1M4EQJ7_9ACTN</name>
<protein>
    <submittedName>
        <fullName evidence="1">Uncharacterized protein</fullName>
    </submittedName>
</protein>
<proteinExistence type="predicted"/>
<organism evidence="1">
    <name type="scientific">Nonomuraea gerenzanensis</name>
    <dbReference type="NCBI Taxonomy" id="93944"/>
    <lineage>
        <taxon>Bacteria</taxon>
        <taxon>Bacillati</taxon>
        <taxon>Actinomycetota</taxon>
        <taxon>Actinomycetes</taxon>
        <taxon>Streptosporangiales</taxon>
        <taxon>Streptosporangiaceae</taxon>
        <taxon>Nonomuraea</taxon>
    </lineage>
</organism>